<dbReference type="SUPFAM" id="SSF53659">
    <property type="entry name" value="Isocitrate/Isopropylmalate dehydrogenase-like"/>
    <property type="match status" value="1"/>
</dbReference>
<evidence type="ECO:0000256" key="2">
    <source>
        <dbReference type="ARBA" id="ARBA00023002"/>
    </source>
</evidence>
<evidence type="ECO:0000313" key="4">
    <source>
        <dbReference type="EMBL" id="VAV96734.1"/>
    </source>
</evidence>
<dbReference type="InterPro" id="IPR005255">
    <property type="entry name" value="PdxA_fam"/>
</dbReference>
<dbReference type="PANTHER" id="PTHR30004">
    <property type="entry name" value="4-HYDROXYTHREONINE-4-PHOSPHATE DEHYDROGENASE"/>
    <property type="match status" value="1"/>
</dbReference>
<name>A0A3B0RSM1_9ZZZZ</name>
<dbReference type="AlphaFoldDB" id="A0A3B0RSM1"/>
<dbReference type="Pfam" id="PF04166">
    <property type="entry name" value="PdxA"/>
    <property type="match status" value="1"/>
</dbReference>
<dbReference type="Gene3D" id="3.40.718.10">
    <property type="entry name" value="Isopropylmalate Dehydrogenase"/>
    <property type="match status" value="1"/>
</dbReference>
<keyword evidence="1" id="KW-0479">Metal-binding</keyword>
<proteinExistence type="predicted"/>
<reference evidence="4" key="1">
    <citation type="submission" date="2018-06" db="EMBL/GenBank/DDBJ databases">
        <authorList>
            <person name="Zhirakovskaya E."/>
        </authorList>
    </citation>
    <scope>NUCLEOTIDE SEQUENCE</scope>
</reference>
<dbReference type="EMBL" id="UOEE01000230">
    <property type="protein sequence ID" value="VAV96734.1"/>
    <property type="molecule type" value="Genomic_DNA"/>
</dbReference>
<sequence>MPVKTLDFHRGTNVTLGLPFVRVSPDHGTGFDIAGTGQARPDSLIAALQLAGQIAQTRNQQP</sequence>
<keyword evidence="3" id="KW-0520">NAD</keyword>
<protein>
    <submittedName>
        <fullName evidence="4">4-hydroxythreonine-4-phosphate dehydrogenase</fullName>
        <ecNumber evidence="4">1.1.1.262</ecNumber>
    </submittedName>
</protein>
<organism evidence="4">
    <name type="scientific">hydrothermal vent metagenome</name>
    <dbReference type="NCBI Taxonomy" id="652676"/>
    <lineage>
        <taxon>unclassified sequences</taxon>
        <taxon>metagenomes</taxon>
        <taxon>ecological metagenomes</taxon>
    </lineage>
</organism>
<dbReference type="GO" id="GO:0050570">
    <property type="term" value="F:4-hydroxythreonine-4-phosphate dehydrogenase activity"/>
    <property type="evidence" value="ECO:0007669"/>
    <property type="project" value="UniProtKB-EC"/>
</dbReference>
<dbReference type="PANTHER" id="PTHR30004:SF6">
    <property type="entry name" value="D-THREONATE 4-PHOSPHATE DEHYDROGENASE"/>
    <property type="match status" value="1"/>
</dbReference>
<evidence type="ECO:0000256" key="3">
    <source>
        <dbReference type="ARBA" id="ARBA00023027"/>
    </source>
</evidence>
<keyword evidence="2 4" id="KW-0560">Oxidoreductase</keyword>
<accession>A0A3B0RSM1</accession>
<dbReference type="GO" id="GO:0046872">
    <property type="term" value="F:metal ion binding"/>
    <property type="evidence" value="ECO:0007669"/>
    <property type="project" value="UniProtKB-KW"/>
</dbReference>
<gene>
    <name evidence="4" type="ORF">MNBD_ALPHA06-1262</name>
</gene>
<dbReference type="GO" id="GO:0051287">
    <property type="term" value="F:NAD binding"/>
    <property type="evidence" value="ECO:0007669"/>
    <property type="project" value="InterPro"/>
</dbReference>
<dbReference type="EC" id="1.1.1.262" evidence="4"/>
<evidence type="ECO:0000256" key="1">
    <source>
        <dbReference type="ARBA" id="ARBA00022723"/>
    </source>
</evidence>